<feature type="compositionally biased region" description="Polar residues" evidence="9">
    <location>
        <begin position="599"/>
        <end position="609"/>
    </location>
</feature>
<dbReference type="GeneID" id="111118140"/>
<organism evidence="10 11">
    <name type="scientific">Crassostrea virginica</name>
    <name type="common">Eastern oyster</name>
    <dbReference type="NCBI Taxonomy" id="6565"/>
    <lineage>
        <taxon>Eukaryota</taxon>
        <taxon>Metazoa</taxon>
        <taxon>Spiralia</taxon>
        <taxon>Lophotrochozoa</taxon>
        <taxon>Mollusca</taxon>
        <taxon>Bivalvia</taxon>
        <taxon>Autobranchia</taxon>
        <taxon>Pteriomorphia</taxon>
        <taxon>Ostreida</taxon>
        <taxon>Ostreoidea</taxon>
        <taxon>Ostreidae</taxon>
        <taxon>Crassostrea</taxon>
    </lineage>
</organism>
<feature type="compositionally biased region" description="Basic and acidic residues" evidence="9">
    <location>
        <begin position="129"/>
        <end position="141"/>
    </location>
</feature>
<dbReference type="GO" id="GO:0005732">
    <property type="term" value="C:sno(s)RNA-containing ribonucleoprotein complex"/>
    <property type="evidence" value="ECO:0007669"/>
    <property type="project" value="InterPro"/>
</dbReference>
<feature type="region of interest" description="Disordered" evidence="9">
    <location>
        <begin position="357"/>
        <end position="506"/>
    </location>
</feature>
<evidence type="ECO:0000256" key="4">
    <source>
        <dbReference type="ARBA" id="ARBA00022517"/>
    </source>
</evidence>
<dbReference type="SUPFAM" id="SSF50447">
    <property type="entry name" value="Translation proteins"/>
    <property type="match status" value="1"/>
</dbReference>
<sequence length="622" mass="69419">MDGNTTDSGKYYGERNILIDEDVTGKTTPSEIMQTISHHNDKATNEKGGLEDEALLSSIKHEMPRNTVSSENTGLEDCADNSVKDDKEEDMSAVETEKCVSSDNLHEPSPLKQNVSVCDHPSHTSSKNTLDEAQHNAETTEKMVSSDTVASNSTETTELVVIDATKREDGETPDKAPVDSVYREKQDESCDSSSDSEESVIFVQEEHDKIIVIESDDQEENKSKGKKDSEIRTKGEVYPEELPPLEELVITVDPNVELVHTGTITGIVGCLVIIKANQNIPPLNENTILFLEGRIVLGQIFEVFGPVGSPWYSLRFNSTKDIDNKSVTCGQKVYCAPKVENLTNYVFVEHLRQMRGSDASWEDNNEPPEKYIDYSDDEEERRAKAKARNRGNESEDGHQLPGGRKVRRKRQRDKEPAQQNGTDESNSGMGNGAPNNSANGNKREFNHNQSGRGRNLNQRGGRPQGQPRMEYQSFQPFGAPPRFPQTPETPSGHVGYQNGGPVRQPVFQPRYPDASMSQNWNNHQQTQSNWNQRPYPNTAPTQTTNFPYSMPSQTNGGGQYYPQFGGGYPNMSLPPPNHCFGQPPPVFNRQIMTDQRYIQNPAFQQNQGPQFDPNVPPPNFNA</sequence>
<dbReference type="GO" id="GO:0006364">
    <property type="term" value="P:rRNA processing"/>
    <property type="evidence" value="ECO:0007669"/>
    <property type="project" value="UniProtKB-KW"/>
</dbReference>
<dbReference type="GO" id="GO:0001522">
    <property type="term" value="P:pseudouridine synthesis"/>
    <property type="evidence" value="ECO:0007669"/>
    <property type="project" value="InterPro"/>
</dbReference>
<gene>
    <name evidence="11" type="primary">LOC111118140</name>
</gene>
<dbReference type="KEGG" id="cvn:111118140"/>
<feature type="compositionally biased region" description="Basic and acidic residues" evidence="9">
    <location>
        <begin position="220"/>
        <end position="234"/>
    </location>
</feature>
<keyword evidence="4" id="KW-0690">Ribosome biogenesis</keyword>
<dbReference type="OrthoDB" id="21550at2759"/>
<feature type="compositionally biased region" description="Polar residues" evidence="9">
    <location>
        <begin position="142"/>
        <end position="157"/>
    </location>
</feature>
<keyword evidence="5" id="KW-0698">rRNA processing</keyword>
<dbReference type="RefSeq" id="XP_022313168.1">
    <property type="nucleotide sequence ID" value="XM_022457460.1"/>
</dbReference>
<name>A0A8B8CBN2_CRAVI</name>
<dbReference type="GO" id="GO:0005634">
    <property type="term" value="C:nucleus"/>
    <property type="evidence" value="ECO:0007669"/>
    <property type="project" value="UniProtKB-SubCell"/>
</dbReference>
<feature type="compositionally biased region" description="Basic and acidic residues" evidence="9">
    <location>
        <begin position="95"/>
        <end position="106"/>
    </location>
</feature>
<dbReference type="Gene3D" id="2.40.10.230">
    <property type="entry name" value="Probable tRNA pseudouridine synthase domain"/>
    <property type="match status" value="1"/>
</dbReference>
<evidence type="ECO:0000313" key="10">
    <source>
        <dbReference type="Proteomes" id="UP000694844"/>
    </source>
</evidence>
<feature type="region of interest" description="Disordered" evidence="9">
    <location>
        <begin position="61"/>
        <end position="199"/>
    </location>
</feature>
<comment type="subcellular location">
    <subcellularLocation>
        <location evidence="1">Nucleus</location>
    </subcellularLocation>
</comment>
<dbReference type="AlphaFoldDB" id="A0A8B8CBN2"/>
<evidence type="ECO:0000256" key="2">
    <source>
        <dbReference type="ARBA" id="ARBA00009801"/>
    </source>
</evidence>
<dbReference type="InterPro" id="IPR038664">
    <property type="entry name" value="Gar1/Naf1_Cbf5-bd_sf"/>
</dbReference>
<reference evidence="11" key="1">
    <citation type="submission" date="2025-08" db="UniProtKB">
        <authorList>
            <consortium name="RefSeq"/>
        </authorList>
    </citation>
    <scope>IDENTIFICATION</scope>
    <source>
        <tissue evidence="11">Whole sample</tissue>
    </source>
</reference>
<evidence type="ECO:0000313" key="11">
    <source>
        <dbReference type="RefSeq" id="XP_022313168.1"/>
    </source>
</evidence>
<feature type="compositionally biased region" description="Low complexity" evidence="9">
    <location>
        <begin position="425"/>
        <end position="440"/>
    </location>
</feature>
<accession>A0A8B8CBN2</accession>
<dbReference type="Proteomes" id="UP000694844">
    <property type="component" value="Chromosome 2"/>
</dbReference>
<dbReference type="GO" id="GO:0043489">
    <property type="term" value="P:RNA stabilization"/>
    <property type="evidence" value="ECO:0007669"/>
    <property type="project" value="UniProtKB-ARBA"/>
</dbReference>
<evidence type="ECO:0000256" key="8">
    <source>
        <dbReference type="ARBA" id="ARBA00023242"/>
    </source>
</evidence>
<protein>
    <recommendedName>
        <fullName evidence="3">H/ACA ribonucleoprotein complex non-core subunit NAF1</fullName>
    </recommendedName>
</protein>
<proteinExistence type="inferred from homology"/>
<feature type="region of interest" description="Disordered" evidence="9">
    <location>
        <begin position="599"/>
        <end position="622"/>
    </location>
</feature>
<keyword evidence="7" id="KW-0694">RNA-binding</keyword>
<dbReference type="FunFam" id="2.40.10.230:FF:000002">
    <property type="entry name" value="H/ACA ribonucleoprotein complex non-core subunit NAF1"/>
    <property type="match status" value="1"/>
</dbReference>
<feature type="region of interest" description="Disordered" evidence="9">
    <location>
        <begin position="214"/>
        <end position="234"/>
    </location>
</feature>
<dbReference type="PANTHER" id="PTHR31633:SF1">
    <property type="entry name" value="H_ACA RIBONUCLEOPROTEIN COMPLEX NON-CORE SUBUNIT NAF1"/>
    <property type="match status" value="1"/>
</dbReference>
<evidence type="ECO:0000256" key="7">
    <source>
        <dbReference type="ARBA" id="ARBA00022884"/>
    </source>
</evidence>
<dbReference type="Pfam" id="PF04410">
    <property type="entry name" value="Gar1"/>
    <property type="match status" value="1"/>
</dbReference>
<keyword evidence="6" id="KW-0597">Phosphoprotein</keyword>
<dbReference type="InterPro" id="IPR040309">
    <property type="entry name" value="Naf1"/>
</dbReference>
<dbReference type="PANTHER" id="PTHR31633">
    <property type="entry name" value="H/ACA RIBONUCLEOPROTEIN COMPLEX NON-CORE SUBUNIT NAF1"/>
    <property type="match status" value="1"/>
</dbReference>
<feature type="compositionally biased region" description="Low complexity" evidence="9">
    <location>
        <begin position="451"/>
        <end position="468"/>
    </location>
</feature>
<dbReference type="GO" id="GO:0000493">
    <property type="term" value="P:box H/ACA snoRNP assembly"/>
    <property type="evidence" value="ECO:0007669"/>
    <property type="project" value="InterPro"/>
</dbReference>
<evidence type="ECO:0000256" key="9">
    <source>
        <dbReference type="SAM" id="MobiDB-lite"/>
    </source>
</evidence>
<dbReference type="InterPro" id="IPR007504">
    <property type="entry name" value="H/ACA_rnp_Gar1/Naf1"/>
</dbReference>
<keyword evidence="8" id="KW-0539">Nucleus</keyword>
<evidence type="ECO:0000256" key="1">
    <source>
        <dbReference type="ARBA" id="ARBA00004123"/>
    </source>
</evidence>
<feature type="compositionally biased region" description="Basic and acidic residues" evidence="9">
    <location>
        <begin position="164"/>
        <end position="188"/>
    </location>
</feature>
<evidence type="ECO:0000256" key="5">
    <source>
        <dbReference type="ARBA" id="ARBA00022552"/>
    </source>
</evidence>
<keyword evidence="10" id="KW-1185">Reference proteome</keyword>
<dbReference type="GO" id="GO:0003723">
    <property type="term" value="F:RNA binding"/>
    <property type="evidence" value="ECO:0007669"/>
    <property type="project" value="UniProtKB-KW"/>
</dbReference>
<evidence type="ECO:0000256" key="3">
    <source>
        <dbReference type="ARBA" id="ARBA00021438"/>
    </source>
</evidence>
<comment type="similarity">
    <text evidence="2">Belongs to the NAF1 family.</text>
</comment>
<dbReference type="InterPro" id="IPR009000">
    <property type="entry name" value="Transl_B-barrel_sf"/>
</dbReference>
<evidence type="ECO:0000256" key="6">
    <source>
        <dbReference type="ARBA" id="ARBA00022553"/>
    </source>
</evidence>